<protein>
    <submittedName>
        <fullName evidence="1">Uncharacterized protein</fullName>
    </submittedName>
</protein>
<comment type="caution">
    <text evidence="1">The sequence shown here is derived from an EMBL/GenBank/DDBJ whole genome shotgun (WGS) entry which is preliminary data.</text>
</comment>
<dbReference type="EMBL" id="JAUESC010000384">
    <property type="protein sequence ID" value="KAK0581425.1"/>
    <property type="molecule type" value="Genomic_DNA"/>
</dbReference>
<evidence type="ECO:0000313" key="2">
    <source>
        <dbReference type="Proteomes" id="UP001168877"/>
    </source>
</evidence>
<organism evidence="1 2">
    <name type="scientific">Acer saccharum</name>
    <name type="common">Sugar maple</name>
    <dbReference type="NCBI Taxonomy" id="4024"/>
    <lineage>
        <taxon>Eukaryota</taxon>
        <taxon>Viridiplantae</taxon>
        <taxon>Streptophyta</taxon>
        <taxon>Embryophyta</taxon>
        <taxon>Tracheophyta</taxon>
        <taxon>Spermatophyta</taxon>
        <taxon>Magnoliopsida</taxon>
        <taxon>eudicotyledons</taxon>
        <taxon>Gunneridae</taxon>
        <taxon>Pentapetalae</taxon>
        <taxon>rosids</taxon>
        <taxon>malvids</taxon>
        <taxon>Sapindales</taxon>
        <taxon>Sapindaceae</taxon>
        <taxon>Hippocastanoideae</taxon>
        <taxon>Acereae</taxon>
        <taxon>Acer</taxon>
    </lineage>
</organism>
<gene>
    <name evidence="1" type="ORF">LWI29_013671</name>
</gene>
<evidence type="ECO:0000313" key="1">
    <source>
        <dbReference type="EMBL" id="KAK0581425.1"/>
    </source>
</evidence>
<reference evidence="1" key="2">
    <citation type="submission" date="2023-06" db="EMBL/GenBank/DDBJ databases">
        <authorList>
            <person name="Swenson N.G."/>
            <person name="Wegrzyn J.L."/>
            <person name="Mcevoy S.L."/>
        </authorList>
    </citation>
    <scope>NUCLEOTIDE SEQUENCE</scope>
    <source>
        <strain evidence="1">NS2018</strain>
        <tissue evidence="1">Leaf</tissue>
    </source>
</reference>
<keyword evidence="2" id="KW-1185">Reference proteome</keyword>
<dbReference type="Proteomes" id="UP001168877">
    <property type="component" value="Unassembled WGS sequence"/>
</dbReference>
<dbReference type="AlphaFoldDB" id="A0AA39VI64"/>
<name>A0AA39VI64_ACESA</name>
<sequence>MARIIKPTRIIKHLKYLEPMKLYKLARDTRKNMISCDLGEGRSGIVLHLHGSLKVLPFRSSDPLKEPFLVLRHDQMNPAQIATKLSELADLYEAAGFYMGFPADSRYIQNPNNGRGVKEALFDIDQTGILAGKIITFVNEKNSSKNALRKLKEYNPNLRKSYIKQFFQCTFAAKSFTMDFLIKAESGTLYDDDEDELAEDYLERVAKGMGF</sequence>
<reference evidence="1" key="1">
    <citation type="journal article" date="2022" name="Plant J.">
        <title>Strategies of tolerance reflected in two North American maple genomes.</title>
        <authorList>
            <person name="McEvoy S.L."/>
            <person name="Sezen U.U."/>
            <person name="Trouern-Trend A."/>
            <person name="McMahon S.M."/>
            <person name="Schaberg P.G."/>
            <person name="Yang J."/>
            <person name="Wegrzyn J.L."/>
            <person name="Swenson N.G."/>
        </authorList>
    </citation>
    <scope>NUCLEOTIDE SEQUENCE</scope>
    <source>
        <strain evidence="1">NS2018</strain>
    </source>
</reference>
<proteinExistence type="predicted"/>
<accession>A0AA39VI64</accession>